<dbReference type="InterPro" id="IPR023885">
    <property type="entry name" value="4Fe4S-binding_SPASM_dom"/>
</dbReference>
<dbReference type="GO" id="GO:0051539">
    <property type="term" value="F:4 iron, 4 sulfur cluster binding"/>
    <property type="evidence" value="ECO:0007669"/>
    <property type="project" value="UniProtKB-KW"/>
</dbReference>
<dbReference type="SUPFAM" id="SSF102114">
    <property type="entry name" value="Radical SAM enzymes"/>
    <property type="match status" value="1"/>
</dbReference>
<evidence type="ECO:0000256" key="2">
    <source>
        <dbReference type="ARBA" id="ARBA00022485"/>
    </source>
</evidence>
<dbReference type="GO" id="GO:0003824">
    <property type="term" value="F:catalytic activity"/>
    <property type="evidence" value="ECO:0007669"/>
    <property type="project" value="InterPro"/>
</dbReference>
<keyword evidence="7" id="KW-0456">Lyase</keyword>
<dbReference type="GO" id="GO:0006783">
    <property type="term" value="P:heme biosynthetic process"/>
    <property type="evidence" value="ECO:0007669"/>
    <property type="project" value="TreeGrafter"/>
</dbReference>
<keyword evidence="3" id="KW-0949">S-adenosyl-L-methionine</keyword>
<dbReference type="Proteomes" id="UP000231028">
    <property type="component" value="Unassembled WGS sequence"/>
</dbReference>
<dbReference type="SFLD" id="SFLDG01067">
    <property type="entry name" value="SPASM/twitch_domain_containing"/>
    <property type="match status" value="1"/>
</dbReference>
<dbReference type="PROSITE" id="PS51918">
    <property type="entry name" value="RADICAL_SAM"/>
    <property type="match status" value="1"/>
</dbReference>
<organism evidence="9 10">
    <name type="scientific">Candidatus Desantisbacteria bacterium CG_4_10_14_3_um_filter_40_18</name>
    <dbReference type="NCBI Taxonomy" id="1974544"/>
    <lineage>
        <taxon>Bacteria</taxon>
        <taxon>Candidatus Desantisiibacteriota</taxon>
    </lineage>
</organism>
<keyword evidence="5" id="KW-0408">Iron</keyword>
<gene>
    <name evidence="9" type="ORF">COZ13_01525</name>
</gene>
<dbReference type="InterPro" id="IPR034480">
    <property type="entry name" value="Heme_synthase-like"/>
</dbReference>
<dbReference type="CDD" id="cd21123">
    <property type="entry name" value="SPASM_MftC-like"/>
    <property type="match status" value="1"/>
</dbReference>
<dbReference type="PIRSF" id="PIRSF037420">
    <property type="entry name" value="PQQ_syn_pqqE"/>
    <property type="match status" value="1"/>
</dbReference>
<protein>
    <recommendedName>
        <fullName evidence="8">Radical SAM core domain-containing protein</fullName>
    </recommendedName>
</protein>
<evidence type="ECO:0000256" key="3">
    <source>
        <dbReference type="ARBA" id="ARBA00022691"/>
    </source>
</evidence>
<dbReference type="CDD" id="cd01335">
    <property type="entry name" value="Radical_SAM"/>
    <property type="match status" value="1"/>
</dbReference>
<keyword evidence="2" id="KW-0004">4Fe-4S</keyword>
<dbReference type="InterPro" id="IPR007197">
    <property type="entry name" value="rSAM"/>
</dbReference>
<comment type="cofactor">
    <cofactor evidence="1">
        <name>[4Fe-4S] cluster</name>
        <dbReference type="ChEBI" id="CHEBI:49883"/>
    </cofactor>
</comment>
<dbReference type="PANTHER" id="PTHR11228:SF7">
    <property type="entry name" value="PQQA PEPTIDE CYCLASE"/>
    <property type="match status" value="1"/>
</dbReference>
<dbReference type="EMBL" id="PFKI01000049">
    <property type="protein sequence ID" value="PIY20188.1"/>
    <property type="molecule type" value="Genomic_DNA"/>
</dbReference>
<proteinExistence type="predicted"/>
<dbReference type="PANTHER" id="PTHR11228">
    <property type="entry name" value="RADICAL SAM DOMAIN PROTEIN"/>
    <property type="match status" value="1"/>
</dbReference>
<keyword evidence="6" id="KW-0411">Iron-sulfur</keyword>
<feature type="domain" description="Radical SAM core" evidence="8">
    <location>
        <begin position="27"/>
        <end position="241"/>
    </location>
</feature>
<dbReference type="SFLD" id="SFLDG01385">
    <property type="entry name" value="heme_carboxy_lyase_like"/>
    <property type="match status" value="1"/>
</dbReference>
<dbReference type="Gene3D" id="3.20.20.70">
    <property type="entry name" value="Aldolase class I"/>
    <property type="match status" value="1"/>
</dbReference>
<dbReference type="AlphaFoldDB" id="A0A2M7P4G9"/>
<name>A0A2M7P4G9_9BACT</name>
<sequence>MIEWNRLILDTPSTSEMLRYGGTRTWQERRPIVVWNTTFRCNLNCLHCYAQSQNKSYLGELTTQEAKAMISDLSDFNIPVLLFSGGEPLMRNDIFELADFAVKSGLKIALSTNGTLITEKIASKIKEAGFTYIGISLDGIGETNDKFRGQKGAFDLALNGIHHCQQTGIKTGIRFTINKYNYHELSAILGLVKEKNIERCCIYHLVYAGRGSHLIDKDISRKESMQASEVIFNWVMGNGSKYPEILTVDNHADGVFLYLRLKQTDPEKAEQVFNLLATNGGNSSGIGIGCIDNLGEVHADQFWQHYSFGNMRQQRFSDIWMDVSNELMRGLKERKGLLKGRCSQCKYLTLCNGNMRSRAEAVYGDVWASDPACYLTDEEIGVTLQP</sequence>
<dbReference type="InterPro" id="IPR017200">
    <property type="entry name" value="PqqE-like"/>
</dbReference>
<reference evidence="10" key="1">
    <citation type="submission" date="2017-09" db="EMBL/GenBank/DDBJ databases">
        <title>Depth-based differentiation of microbial function through sediment-hosted aquifers and enrichment of novel symbionts in the deep terrestrial subsurface.</title>
        <authorList>
            <person name="Probst A.J."/>
            <person name="Ladd B."/>
            <person name="Jarett J.K."/>
            <person name="Geller-Mcgrath D.E."/>
            <person name="Sieber C.M.K."/>
            <person name="Emerson J.B."/>
            <person name="Anantharaman K."/>
            <person name="Thomas B.C."/>
            <person name="Malmstrom R."/>
            <person name="Stieglmeier M."/>
            <person name="Klingl A."/>
            <person name="Woyke T."/>
            <person name="Ryan C.M."/>
            <person name="Banfield J.F."/>
        </authorList>
    </citation>
    <scope>NUCLEOTIDE SEQUENCE [LARGE SCALE GENOMIC DNA]</scope>
</reference>
<dbReference type="FunFam" id="3.20.20.70:FF:000188">
    <property type="entry name" value="Mycofactocin radical SAM maturase MftC"/>
    <property type="match status" value="1"/>
</dbReference>
<dbReference type="SFLD" id="SFLDG01386">
    <property type="entry name" value="main_SPASM_domain-containing"/>
    <property type="match status" value="1"/>
</dbReference>
<accession>A0A2M7P4G9</accession>
<evidence type="ECO:0000256" key="5">
    <source>
        <dbReference type="ARBA" id="ARBA00023004"/>
    </source>
</evidence>
<evidence type="ECO:0000259" key="8">
    <source>
        <dbReference type="PROSITE" id="PS51918"/>
    </source>
</evidence>
<evidence type="ECO:0000313" key="9">
    <source>
        <dbReference type="EMBL" id="PIY20188.1"/>
    </source>
</evidence>
<evidence type="ECO:0000313" key="10">
    <source>
        <dbReference type="Proteomes" id="UP000231028"/>
    </source>
</evidence>
<comment type="caution">
    <text evidence="9">The sequence shown here is derived from an EMBL/GenBank/DDBJ whole genome shotgun (WGS) entry which is preliminary data.</text>
</comment>
<dbReference type="SFLD" id="SFLDS00029">
    <property type="entry name" value="Radical_SAM"/>
    <property type="match status" value="1"/>
</dbReference>
<dbReference type="SMART" id="SM00729">
    <property type="entry name" value="Elp3"/>
    <property type="match status" value="1"/>
</dbReference>
<dbReference type="Pfam" id="PF04055">
    <property type="entry name" value="Radical_SAM"/>
    <property type="match status" value="1"/>
</dbReference>
<dbReference type="GO" id="GO:0046872">
    <property type="term" value="F:metal ion binding"/>
    <property type="evidence" value="ECO:0007669"/>
    <property type="project" value="UniProtKB-KW"/>
</dbReference>
<evidence type="ECO:0000256" key="1">
    <source>
        <dbReference type="ARBA" id="ARBA00001966"/>
    </source>
</evidence>
<dbReference type="InterPro" id="IPR013785">
    <property type="entry name" value="Aldolase_TIM"/>
</dbReference>
<evidence type="ECO:0000256" key="7">
    <source>
        <dbReference type="ARBA" id="ARBA00023239"/>
    </source>
</evidence>
<keyword evidence="4" id="KW-0479">Metal-binding</keyword>
<evidence type="ECO:0000256" key="4">
    <source>
        <dbReference type="ARBA" id="ARBA00022723"/>
    </source>
</evidence>
<dbReference type="InterPro" id="IPR050377">
    <property type="entry name" value="Radical_SAM_PqqE_MftC-like"/>
</dbReference>
<dbReference type="InterPro" id="IPR058240">
    <property type="entry name" value="rSAM_sf"/>
</dbReference>
<dbReference type="NCBIfam" id="TIGR04085">
    <property type="entry name" value="rSAM_more_4Fe4S"/>
    <property type="match status" value="1"/>
</dbReference>
<dbReference type="InterPro" id="IPR006638">
    <property type="entry name" value="Elp3/MiaA/NifB-like_rSAM"/>
</dbReference>
<evidence type="ECO:0000256" key="6">
    <source>
        <dbReference type="ARBA" id="ARBA00023014"/>
    </source>
</evidence>